<proteinExistence type="predicted"/>
<comment type="cofactor">
    <cofactor evidence="2">
        <name>Mg(2+)</name>
        <dbReference type="ChEBI" id="CHEBI:18420"/>
    </cofactor>
</comment>
<dbReference type="Gene3D" id="3.40.1190.20">
    <property type="match status" value="1"/>
</dbReference>
<comment type="catalytic activity">
    <reaction evidence="1">
        <text>5-(2-hydroxyethyl)-4-methylthiazole + ATP = 4-methyl-5-(2-phosphooxyethyl)-thiazole + ADP + H(+)</text>
        <dbReference type="Rhea" id="RHEA:24212"/>
        <dbReference type="ChEBI" id="CHEBI:15378"/>
        <dbReference type="ChEBI" id="CHEBI:17957"/>
        <dbReference type="ChEBI" id="CHEBI:30616"/>
        <dbReference type="ChEBI" id="CHEBI:58296"/>
        <dbReference type="ChEBI" id="CHEBI:456216"/>
        <dbReference type="EC" id="2.7.1.50"/>
    </reaction>
</comment>
<evidence type="ECO:0000256" key="3">
    <source>
        <dbReference type="ARBA" id="ARBA00004868"/>
    </source>
</evidence>
<dbReference type="PIRSF" id="PIRSF000513">
    <property type="entry name" value="Thz_kinase"/>
    <property type="match status" value="1"/>
</dbReference>
<dbReference type="SUPFAM" id="SSF53613">
    <property type="entry name" value="Ribokinase-like"/>
    <property type="match status" value="1"/>
</dbReference>
<dbReference type="InterPro" id="IPR029056">
    <property type="entry name" value="Ribokinase-like"/>
</dbReference>
<name>A0A3D4S4G1_9ENTE</name>
<dbReference type="GO" id="GO:0000287">
    <property type="term" value="F:magnesium ion binding"/>
    <property type="evidence" value="ECO:0007669"/>
    <property type="project" value="InterPro"/>
</dbReference>
<evidence type="ECO:0000256" key="7">
    <source>
        <dbReference type="ARBA" id="ARBA00022741"/>
    </source>
</evidence>
<evidence type="ECO:0000256" key="6">
    <source>
        <dbReference type="ARBA" id="ARBA00022723"/>
    </source>
</evidence>
<evidence type="ECO:0000256" key="2">
    <source>
        <dbReference type="ARBA" id="ARBA00001946"/>
    </source>
</evidence>
<evidence type="ECO:0000256" key="9">
    <source>
        <dbReference type="ARBA" id="ARBA00022840"/>
    </source>
</evidence>
<keyword evidence="5" id="KW-0808">Transferase</keyword>
<keyword evidence="9" id="KW-0067">ATP-binding</keyword>
<protein>
    <recommendedName>
        <fullName evidence="4">hydroxyethylthiazole kinase</fullName>
        <ecNumber evidence="4">2.7.1.50</ecNumber>
    </recommendedName>
</protein>
<dbReference type="STRING" id="1121105.GCA_000421665_00068"/>
<dbReference type="UniPathway" id="UPA00060">
    <property type="reaction ID" value="UER00139"/>
</dbReference>
<accession>A0A3D4S4G1</accession>
<evidence type="ECO:0000256" key="5">
    <source>
        <dbReference type="ARBA" id="ARBA00022679"/>
    </source>
</evidence>
<dbReference type="GO" id="GO:0005524">
    <property type="term" value="F:ATP binding"/>
    <property type="evidence" value="ECO:0007669"/>
    <property type="project" value="UniProtKB-KW"/>
</dbReference>
<organism evidence="12 13">
    <name type="scientific">Bavariicoccus seileri</name>
    <dbReference type="NCBI Taxonomy" id="549685"/>
    <lineage>
        <taxon>Bacteria</taxon>
        <taxon>Bacillati</taxon>
        <taxon>Bacillota</taxon>
        <taxon>Bacilli</taxon>
        <taxon>Lactobacillales</taxon>
        <taxon>Enterococcaceae</taxon>
        <taxon>Bavariicoccus</taxon>
    </lineage>
</organism>
<dbReference type="InterPro" id="IPR000417">
    <property type="entry name" value="Hyethyz_kinase"/>
</dbReference>
<dbReference type="PRINTS" id="PR01099">
    <property type="entry name" value="HYETHTZKNASE"/>
</dbReference>
<dbReference type="GO" id="GO:0009229">
    <property type="term" value="P:thiamine diphosphate biosynthetic process"/>
    <property type="evidence" value="ECO:0007669"/>
    <property type="project" value="UniProtKB-UniPathway"/>
</dbReference>
<sequence>MGVIHLSDLAYLVNEAKQNLPLKSPVLVHCVTNEITSELVANAILFVGGKPVMADDPREFRDFAKHTDSLLLNLGHLSKTKQSAIVKAGLIAYSQSKPIVLDLVGIQSSSLRYKIAHRLSKVHPAVIKGNFSELRAYCNLHSTAKGVDGSEADQTPKAITELRLALEARARKNPQTLYLATGATDLLVCQETSLLLINGVSELECFTGSGDLLGGLIAALLGAKIDPISATVTAVSYLNCCGEIAQSVTTGLASFRHETLDQLSLLSQKDWSSRIKGKIV</sequence>
<evidence type="ECO:0000256" key="1">
    <source>
        <dbReference type="ARBA" id="ARBA00001771"/>
    </source>
</evidence>
<evidence type="ECO:0000256" key="10">
    <source>
        <dbReference type="ARBA" id="ARBA00022842"/>
    </source>
</evidence>
<gene>
    <name evidence="12" type="ORF">DIW15_01520</name>
</gene>
<evidence type="ECO:0000313" key="13">
    <source>
        <dbReference type="Proteomes" id="UP000262195"/>
    </source>
</evidence>
<dbReference type="EMBL" id="DQHO01000013">
    <property type="protein sequence ID" value="HCS93372.1"/>
    <property type="molecule type" value="Genomic_DNA"/>
</dbReference>
<dbReference type="CDD" id="cd01170">
    <property type="entry name" value="THZ_kinase"/>
    <property type="match status" value="1"/>
</dbReference>
<reference evidence="12 13" key="1">
    <citation type="journal article" date="2018" name="Nat. Biotechnol.">
        <title>A standardized bacterial taxonomy based on genome phylogeny substantially revises the tree of life.</title>
        <authorList>
            <person name="Parks D.H."/>
            <person name="Chuvochina M."/>
            <person name="Waite D.W."/>
            <person name="Rinke C."/>
            <person name="Skarshewski A."/>
            <person name="Chaumeil P.A."/>
            <person name="Hugenholtz P."/>
        </authorList>
    </citation>
    <scope>NUCLEOTIDE SEQUENCE [LARGE SCALE GENOMIC DNA]</scope>
    <source>
        <strain evidence="12">UBA11306</strain>
    </source>
</reference>
<comment type="pathway">
    <text evidence="3">Cofactor biosynthesis; thiamine diphosphate biosynthesis; 4-methyl-5-(2-phosphoethyl)-thiazole from 5-(2-hydroxyethyl)-4-methylthiazole: step 1/1.</text>
</comment>
<keyword evidence="8 12" id="KW-0418">Kinase</keyword>
<dbReference type="AlphaFoldDB" id="A0A3D4S4G1"/>
<dbReference type="Pfam" id="PF02110">
    <property type="entry name" value="HK"/>
    <property type="match status" value="1"/>
</dbReference>
<evidence type="ECO:0000313" key="12">
    <source>
        <dbReference type="EMBL" id="HCS93372.1"/>
    </source>
</evidence>
<keyword evidence="11" id="KW-0784">Thiamine biosynthesis</keyword>
<dbReference type="GO" id="GO:0004417">
    <property type="term" value="F:hydroxyethylthiazole kinase activity"/>
    <property type="evidence" value="ECO:0007669"/>
    <property type="project" value="UniProtKB-EC"/>
</dbReference>
<dbReference type="GO" id="GO:0009228">
    <property type="term" value="P:thiamine biosynthetic process"/>
    <property type="evidence" value="ECO:0007669"/>
    <property type="project" value="UniProtKB-KW"/>
</dbReference>
<dbReference type="EC" id="2.7.1.50" evidence="4"/>
<keyword evidence="7" id="KW-0547">Nucleotide-binding</keyword>
<comment type="caution">
    <text evidence="12">The sequence shown here is derived from an EMBL/GenBank/DDBJ whole genome shotgun (WGS) entry which is preliminary data.</text>
</comment>
<evidence type="ECO:0000256" key="11">
    <source>
        <dbReference type="ARBA" id="ARBA00022977"/>
    </source>
</evidence>
<evidence type="ECO:0000256" key="4">
    <source>
        <dbReference type="ARBA" id="ARBA00012129"/>
    </source>
</evidence>
<dbReference type="Proteomes" id="UP000262195">
    <property type="component" value="Unassembled WGS sequence"/>
</dbReference>
<keyword evidence="10" id="KW-0460">Magnesium</keyword>
<evidence type="ECO:0000256" key="8">
    <source>
        <dbReference type="ARBA" id="ARBA00022777"/>
    </source>
</evidence>
<keyword evidence="6" id="KW-0479">Metal-binding</keyword>